<proteinExistence type="predicted"/>
<protein>
    <recommendedName>
        <fullName evidence="3">DNA primase</fullName>
    </recommendedName>
</protein>
<dbReference type="EMBL" id="VJND01000015">
    <property type="protein sequence ID" value="TSE23850.1"/>
    <property type="molecule type" value="Genomic_DNA"/>
</dbReference>
<comment type="caution">
    <text evidence="1">The sequence shown here is derived from an EMBL/GenBank/DDBJ whole genome shotgun (WGS) entry which is preliminary data.</text>
</comment>
<dbReference type="Proteomes" id="UP000320225">
    <property type="component" value="Unassembled WGS sequence"/>
</dbReference>
<dbReference type="AlphaFoldDB" id="A0A554WJV0"/>
<reference evidence="1 2" key="1">
    <citation type="submission" date="2019-07" db="EMBL/GenBank/DDBJ databases">
        <title>Tepidimonas sediminis YIM 72259 draft genome.</title>
        <authorList>
            <person name="Da Costa M.S."/>
            <person name="Froufe H.J.C."/>
            <person name="Egas C."/>
            <person name="Albuquerque L."/>
        </authorList>
    </citation>
    <scope>NUCLEOTIDE SEQUENCE [LARGE SCALE GENOMIC DNA]</scope>
    <source>
        <strain evidence="1 2">YIM 72259</strain>
    </source>
</reference>
<sequence length="140" mass="15784">MLTTPEAWEWLTADDHALLAQEPPPLGSLFAWLEAQWLEHGPQPWAALREGLRGQPFEALAVALHDSTLALQEGAPPDDEQARADLRRELRELLRRLRIEHLKAQETALLARSASDPAALAQYRRVQAERLALQEKGEMI</sequence>
<organism evidence="1 2">
    <name type="scientific">Tepidimonas sediminis</name>
    <dbReference type="NCBI Taxonomy" id="2588941"/>
    <lineage>
        <taxon>Bacteria</taxon>
        <taxon>Pseudomonadati</taxon>
        <taxon>Pseudomonadota</taxon>
        <taxon>Betaproteobacteria</taxon>
        <taxon>Burkholderiales</taxon>
        <taxon>Tepidimonas</taxon>
    </lineage>
</organism>
<gene>
    <name evidence="1" type="ORF">Tsedi_02100</name>
</gene>
<evidence type="ECO:0000313" key="1">
    <source>
        <dbReference type="EMBL" id="TSE23850.1"/>
    </source>
</evidence>
<evidence type="ECO:0000313" key="2">
    <source>
        <dbReference type="Proteomes" id="UP000320225"/>
    </source>
</evidence>
<accession>A0A554WJV0</accession>
<keyword evidence="2" id="KW-1185">Reference proteome</keyword>
<evidence type="ECO:0008006" key="3">
    <source>
        <dbReference type="Google" id="ProtNLM"/>
    </source>
</evidence>
<name>A0A554WJV0_9BURK</name>